<keyword evidence="4" id="KW-1185">Reference proteome</keyword>
<proteinExistence type="inferred from homology"/>
<protein>
    <submittedName>
        <fullName evidence="3">Thioesterase</fullName>
    </submittedName>
</protein>
<dbReference type="SUPFAM" id="SSF53474">
    <property type="entry name" value="alpha/beta-Hydrolases"/>
    <property type="match status" value="1"/>
</dbReference>
<dbReference type="InterPro" id="IPR012223">
    <property type="entry name" value="TEII"/>
</dbReference>
<dbReference type="PANTHER" id="PTHR11487">
    <property type="entry name" value="THIOESTERASE"/>
    <property type="match status" value="1"/>
</dbReference>
<evidence type="ECO:0000313" key="3">
    <source>
        <dbReference type="EMBL" id="RBL90072.1"/>
    </source>
</evidence>
<dbReference type="RefSeq" id="WP_113618822.1">
    <property type="nucleotide sequence ID" value="NZ_QFFJ01000002.1"/>
</dbReference>
<dbReference type="Pfam" id="PF00975">
    <property type="entry name" value="Thioesterase"/>
    <property type="match status" value="1"/>
</dbReference>
<dbReference type="AlphaFoldDB" id="A0A365XUP0"/>
<organism evidence="3 4">
    <name type="scientific">Chitinophaga flava</name>
    <dbReference type="NCBI Taxonomy" id="2259036"/>
    <lineage>
        <taxon>Bacteria</taxon>
        <taxon>Pseudomonadati</taxon>
        <taxon>Bacteroidota</taxon>
        <taxon>Chitinophagia</taxon>
        <taxon>Chitinophagales</taxon>
        <taxon>Chitinophagaceae</taxon>
        <taxon>Chitinophaga</taxon>
    </lineage>
</organism>
<comment type="similarity">
    <text evidence="1">Belongs to the thioesterase family.</text>
</comment>
<feature type="domain" description="Thioesterase" evidence="2">
    <location>
        <begin position="5"/>
        <end position="224"/>
    </location>
</feature>
<dbReference type="GO" id="GO:0008610">
    <property type="term" value="P:lipid biosynthetic process"/>
    <property type="evidence" value="ECO:0007669"/>
    <property type="project" value="TreeGrafter"/>
</dbReference>
<dbReference type="InterPro" id="IPR001031">
    <property type="entry name" value="Thioesterase"/>
</dbReference>
<dbReference type="OrthoDB" id="2213423at2"/>
<dbReference type="InterPro" id="IPR029058">
    <property type="entry name" value="AB_hydrolase_fold"/>
</dbReference>
<evidence type="ECO:0000313" key="4">
    <source>
        <dbReference type="Proteomes" id="UP000253410"/>
    </source>
</evidence>
<dbReference type="EMBL" id="QFFJ01000002">
    <property type="protein sequence ID" value="RBL90072.1"/>
    <property type="molecule type" value="Genomic_DNA"/>
</dbReference>
<evidence type="ECO:0000256" key="1">
    <source>
        <dbReference type="ARBA" id="ARBA00007169"/>
    </source>
</evidence>
<reference evidence="3 4" key="1">
    <citation type="submission" date="2018-05" db="EMBL/GenBank/DDBJ databases">
        <title>Chitinophaga sp. K3CV102501T nov., isolated from isolated from a monsoon evergreen broad-leaved forest soil.</title>
        <authorList>
            <person name="Lv Y."/>
        </authorList>
    </citation>
    <scope>NUCLEOTIDE SEQUENCE [LARGE SCALE GENOMIC DNA]</scope>
    <source>
        <strain evidence="3 4">GDMCC 1.1325</strain>
    </source>
</reference>
<dbReference type="Gene3D" id="3.40.50.1820">
    <property type="entry name" value="alpha/beta hydrolase"/>
    <property type="match status" value="1"/>
</dbReference>
<name>A0A365XUP0_9BACT</name>
<accession>A0A365XUP0</accession>
<evidence type="ECO:0000259" key="2">
    <source>
        <dbReference type="Pfam" id="PF00975"/>
    </source>
</evidence>
<dbReference type="Proteomes" id="UP000253410">
    <property type="component" value="Unassembled WGS sequence"/>
</dbReference>
<comment type="caution">
    <text evidence="3">The sequence shown here is derived from an EMBL/GenBank/DDBJ whole genome shotgun (WGS) entry which is preliminary data.</text>
</comment>
<dbReference type="PANTHER" id="PTHR11487:SF0">
    <property type="entry name" value="S-ACYL FATTY ACID SYNTHASE THIOESTERASE, MEDIUM CHAIN"/>
    <property type="match status" value="1"/>
</dbReference>
<gene>
    <name evidence="3" type="ORF">DF182_26740</name>
</gene>
<sequence>MKKPQLFLLHFAGGNCYSFQFMKPLLHDFEVIALELPGRGRRMDEPLLNDFDAAAKDLYRQIIGDITDAPFLIYGHSMGASLALRVTNLLEDAGKRPVAVIVSGNAGPGLERSRMRYLLDRPEFIKELELLGGLPPEIIENEELFGFFEPVLRADFEIAERNNLVSEPPIQSPLYAVMGSMEENVERIDNWMAYTRGRFASEVLEGDHFFIQRHPHRIAGIISSFYHRMYAMPQS</sequence>